<dbReference type="InterPro" id="IPR038116">
    <property type="entry name" value="TrpR-like_sf"/>
</dbReference>
<dbReference type="InterPro" id="IPR000831">
    <property type="entry name" value="Trp_repress"/>
</dbReference>
<dbReference type="GO" id="GO:0043565">
    <property type="term" value="F:sequence-specific DNA binding"/>
    <property type="evidence" value="ECO:0007669"/>
    <property type="project" value="InterPro"/>
</dbReference>
<dbReference type="PANTHER" id="PTHR40080:SF1">
    <property type="entry name" value="TRPR-LIKE PROTEIN YERC_YECD"/>
    <property type="match status" value="1"/>
</dbReference>
<protein>
    <recommendedName>
        <fullName evidence="3">TrpR like protein, YerC/YecD</fullName>
    </recommendedName>
</protein>
<evidence type="ECO:0008006" key="3">
    <source>
        <dbReference type="Google" id="ProtNLM"/>
    </source>
</evidence>
<evidence type="ECO:0000313" key="1">
    <source>
        <dbReference type="EMBL" id="PIR91532.1"/>
    </source>
</evidence>
<proteinExistence type="predicted"/>
<dbReference type="Pfam" id="PF01371">
    <property type="entry name" value="Trp_repressor"/>
    <property type="match status" value="1"/>
</dbReference>
<evidence type="ECO:0000313" key="2">
    <source>
        <dbReference type="Proteomes" id="UP000228906"/>
    </source>
</evidence>
<accession>A0A2H0UXH5</accession>
<gene>
    <name evidence="1" type="ORF">COU03_01810</name>
</gene>
<dbReference type="Proteomes" id="UP000228906">
    <property type="component" value="Unassembled WGS sequence"/>
</dbReference>
<dbReference type="GO" id="GO:0003700">
    <property type="term" value="F:DNA-binding transcription factor activity"/>
    <property type="evidence" value="ECO:0007669"/>
    <property type="project" value="InterPro"/>
</dbReference>
<comment type="caution">
    <text evidence="1">The sequence shown here is derived from an EMBL/GenBank/DDBJ whole genome shotgun (WGS) entry which is preliminary data.</text>
</comment>
<dbReference type="AlphaFoldDB" id="A0A2H0UXH5"/>
<name>A0A2H0UXH5_9BACT</name>
<dbReference type="NCBIfam" id="TIGR02531">
    <property type="entry name" value="yecD_yerC"/>
    <property type="match status" value="1"/>
</dbReference>
<dbReference type="EMBL" id="PFAV01000031">
    <property type="protein sequence ID" value="PIR91532.1"/>
    <property type="molecule type" value="Genomic_DNA"/>
</dbReference>
<reference evidence="2" key="1">
    <citation type="submission" date="2017-09" db="EMBL/GenBank/DDBJ databases">
        <title>Depth-based differentiation of microbial function through sediment-hosted aquifers and enrichment of novel symbionts in the deep terrestrial subsurface.</title>
        <authorList>
            <person name="Probst A.J."/>
            <person name="Ladd B."/>
            <person name="Jarett J.K."/>
            <person name="Geller-Mcgrath D.E."/>
            <person name="Sieber C.M.K."/>
            <person name="Emerson J.B."/>
            <person name="Anantharaman K."/>
            <person name="Thomas B.C."/>
            <person name="Malmstrom R."/>
            <person name="Stieglmeier M."/>
            <person name="Klingl A."/>
            <person name="Woyke T."/>
            <person name="Ryan C.M."/>
            <person name="Banfield J.F."/>
        </authorList>
    </citation>
    <scope>NUCLEOTIDE SEQUENCE [LARGE SCALE GENOMIC DNA]</scope>
</reference>
<sequence>MEKYSTLSFITQKELLRGFCEVIISLNTEEEAIKFLTDLLTKEEAIKLAKRIKIAQLLLEGQEYKKIQQAVQTGSSTVAKVAQWLNEAGEGFRLALSRTNKKKDELKPETNFDLALKEWKRFKKRYPSMFWPSLLIEGMLGSSSKQQKDKMREVFEKLDHKSKIYKEVDEIFKRN</sequence>
<dbReference type="Gene3D" id="1.10.1270.10">
    <property type="entry name" value="TrpR-like"/>
    <property type="match status" value="1"/>
</dbReference>
<dbReference type="InterPro" id="IPR010921">
    <property type="entry name" value="Trp_repressor/repl_initiator"/>
</dbReference>
<dbReference type="InterPro" id="IPR013368">
    <property type="entry name" value="YecD_YerC"/>
</dbReference>
<dbReference type="SUPFAM" id="SSF48295">
    <property type="entry name" value="TrpR-like"/>
    <property type="match status" value="1"/>
</dbReference>
<organism evidence="1 2">
    <name type="scientific">bacterium (Candidatus Gribaldobacteria) CG10_big_fil_rev_8_21_14_0_10_41_12</name>
    <dbReference type="NCBI Taxonomy" id="2014277"/>
    <lineage>
        <taxon>Bacteria</taxon>
        <taxon>Candidatus Gribaldobacteria</taxon>
    </lineage>
</organism>
<dbReference type="PANTHER" id="PTHR40080">
    <property type="entry name" value="LMO1763 PROTEIN"/>
    <property type="match status" value="1"/>
</dbReference>